<dbReference type="SUPFAM" id="SSF109854">
    <property type="entry name" value="DinB/YfiT-like putative metalloenzymes"/>
    <property type="match status" value="1"/>
</dbReference>
<gene>
    <name evidence="2" type="ORF">V2S66_12445</name>
</gene>
<proteinExistence type="predicted"/>
<evidence type="ECO:0000313" key="3">
    <source>
        <dbReference type="Proteomes" id="UP001344658"/>
    </source>
</evidence>
<keyword evidence="3" id="KW-1185">Reference proteome</keyword>
<feature type="domain" description="DinB-like" evidence="1">
    <location>
        <begin position="13"/>
        <end position="159"/>
    </location>
</feature>
<evidence type="ECO:0000313" key="2">
    <source>
        <dbReference type="EMBL" id="MEE4542776.1"/>
    </source>
</evidence>
<protein>
    <submittedName>
        <fullName evidence="2">DinB family protein</fullName>
    </submittedName>
</protein>
<dbReference type="Gene3D" id="1.20.120.450">
    <property type="entry name" value="dinb family like domain"/>
    <property type="match status" value="1"/>
</dbReference>
<comment type="caution">
    <text evidence="2">The sequence shown here is derived from an EMBL/GenBank/DDBJ whole genome shotgun (WGS) entry which is preliminary data.</text>
</comment>
<name>A0ABU7PAD1_9ACTN</name>
<dbReference type="InterPro" id="IPR034660">
    <property type="entry name" value="DinB/YfiT-like"/>
</dbReference>
<dbReference type="NCBIfam" id="NF047843">
    <property type="entry name" value="MST_Rv0443"/>
    <property type="match status" value="1"/>
</dbReference>
<dbReference type="RefSeq" id="WP_330794712.1">
    <property type="nucleotide sequence ID" value="NZ_JAZEWV010000008.1"/>
</dbReference>
<evidence type="ECO:0000259" key="1">
    <source>
        <dbReference type="Pfam" id="PF12867"/>
    </source>
</evidence>
<dbReference type="EMBL" id="JAZEWV010000008">
    <property type="protein sequence ID" value="MEE4542776.1"/>
    <property type="molecule type" value="Genomic_DNA"/>
</dbReference>
<reference evidence="2 3" key="1">
    <citation type="submission" date="2023-12" db="EMBL/GenBank/DDBJ databases">
        <title>Streptomyces sp. V4-01.</title>
        <authorList>
            <person name="Somphong A."/>
            <person name="Phongsopitanun W."/>
        </authorList>
    </citation>
    <scope>NUCLEOTIDE SEQUENCE [LARGE SCALE GENOMIC DNA]</scope>
    <source>
        <strain evidence="2 3">V4-01</strain>
    </source>
</reference>
<accession>A0ABU7PAD1</accession>
<dbReference type="InterPro" id="IPR024775">
    <property type="entry name" value="DinB-like"/>
</dbReference>
<sequence>MNTAELLADAFGRIQKTVHGAVEGLTPDEIAEQIEPGANSVAWLLWHLARVQDDHVADVAGRDQVWTTEGWEKRFGLPFEAAATGFGHGSEQVAEVRVPDPALLTGYYDAVHEATLDYVRGLSDEDLDRVVDTRWDPPVTLGVRLVSVIDDDIQHAGQAAFVHGVLLRRR</sequence>
<dbReference type="Proteomes" id="UP001344658">
    <property type="component" value="Unassembled WGS sequence"/>
</dbReference>
<organism evidence="2 3">
    <name type="scientific">Actinacidiphila polyblastidii</name>
    <dbReference type="NCBI Taxonomy" id="3110430"/>
    <lineage>
        <taxon>Bacteria</taxon>
        <taxon>Bacillati</taxon>
        <taxon>Actinomycetota</taxon>
        <taxon>Actinomycetes</taxon>
        <taxon>Kitasatosporales</taxon>
        <taxon>Streptomycetaceae</taxon>
        <taxon>Actinacidiphila</taxon>
    </lineage>
</organism>
<dbReference type="Pfam" id="PF12867">
    <property type="entry name" value="DinB_2"/>
    <property type="match status" value="1"/>
</dbReference>